<evidence type="ECO:0000256" key="1">
    <source>
        <dbReference type="ARBA" id="ARBA00001713"/>
    </source>
</evidence>
<sequence>MTQEEIKKLVGQVAADYVNTQVPEGATIGVGTGSTVNYFIDALSKKRDRYRGAISSSIATTYHLISHKFQVFELGSLESLPIYVDGADEINPHGAMIKGGGGALTREKIIAAEADIFVCIADKSKLVPVLGKFPLPIEVIPMARIALARRITRLTTGIPMLRLMHNGKPFITDNGNEILDIYNLVIEDPIMLERSLNQWPGVVTIGLFSMLSANLCLLGTKYGVQRIDYEKNHLSLL</sequence>
<dbReference type="GO" id="GO:0004751">
    <property type="term" value="F:ribose-5-phosphate isomerase activity"/>
    <property type="evidence" value="ECO:0007669"/>
    <property type="project" value="UniProtKB-UniRule"/>
</dbReference>
<dbReference type="Proteomes" id="UP000693996">
    <property type="component" value="Chromosome"/>
</dbReference>
<dbReference type="HAMAP" id="MF_00170">
    <property type="entry name" value="Rib_5P_isom_A"/>
    <property type="match status" value="1"/>
</dbReference>
<evidence type="ECO:0000313" key="4">
    <source>
        <dbReference type="EMBL" id="CAG7602328.1"/>
    </source>
</evidence>
<feature type="binding site" evidence="3">
    <location>
        <begin position="98"/>
        <end position="101"/>
    </location>
    <ligand>
        <name>substrate</name>
    </ligand>
</feature>
<organism evidence="4 5">
    <name type="scientific">Candidatus Vallotiella hemipterorum</name>
    <dbReference type="NCBI Taxonomy" id="1177213"/>
    <lineage>
        <taxon>Bacteria</taxon>
        <taxon>Pseudomonadati</taxon>
        <taxon>Pseudomonadota</taxon>
        <taxon>Betaproteobacteria</taxon>
        <taxon>Burkholderiales</taxon>
        <taxon>Burkholderiaceae</taxon>
        <taxon>Candidatus Vallotiella</taxon>
    </lineage>
</organism>
<dbReference type="FunFam" id="3.40.50.1360:FF:000001">
    <property type="entry name" value="Ribose-5-phosphate isomerase A"/>
    <property type="match status" value="1"/>
</dbReference>
<feature type="binding site" evidence="3">
    <location>
        <position position="125"/>
    </location>
    <ligand>
        <name>substrate</name>
    </ligand>
</feature>
<dbReference type="GO" id="GO:0006014">
    <property type="term" value="P:D-ribose metabolic process"/>
    <property type="evidence" value="ECO:0007669"/>
    <property type="project" value="TreeGrafter"/>
</dbReference>
<dbReference type="GO" id="GO:0009052">
    <property type="term" value="P:pentose-phosphate shunt, non-oxidative branch"/>
    <property type="evidence" value="ECO:0007669"/>
    <property type="project" value="UniProtKB-UniRule"/>
</dbReference>
<comment type="subunit">
    <text evidence="3">Homodimer.</text>
</comment>
<accession>A0A916JTN0</accession>
<proteinExistence type="inferred from homology"/>
<dbReference type="InterPro" id="IPR004788">
    <property type="entry name" value="Ribose5P_isomerase_type_A"/>
</dbReference>
<dbReference type="InterPro" id="IPR020672">
    <property type="entry name" value="Ribose5P_isomerase_typA_subgr"/>
</dbReference>
<evidence type="ECO:0000313" key="5">
    <source>
        <dbReference type="Proteomes" id="UP000693996"/>
    </source>
</evidence>
<comment type="catalytic activity">
    <reaction evidence="1 3">
        <text>aldehydo-D-ribose 5-phosphate = D-ribulose 5-phosphate</text>
        <dbReference type="Rhea" id="RHEA:14657"/>
        <dbReference type="ChEBI" id="CHEBI:58121"/>
        <dbReference type="ChEBI" id="CHEBI:58273"/>
        <dbReference type="EC" id="5.3.1.6"/>
    </reaction>
</comment>
<reference evidence="4" key="1">
    <citation type="submission" date="2021-06" db="EMBL/GenBank/DDBJ databases">
        <authorList>
            <person name="Szabo G."/>
        </authorList>
    </citation>
    <scope>NUCLEOTIDE SEQUENCE</scope>
    <source>
        <strain evidence="4">MYVALT</strain>
    </source>
</reference>
<dbReference type="KEGG" id="vtr:MYVALT_F_03280"/>
<dbReference type="GO" id="GO:0005829">
    <property type="term" value="C:cytosol"/>
    <property type="evidence" value="ECO:0007669"/>
    <property type="project" value="TreeGrafter"/>
</dbReference>
<dbReference type="PANTHER" id="PTHR11934:SF0">
    <property type="entry name" value="RIBOSE-5-PHOSPHATE ISOMERASE"/>
    <property type="match status" value="1"/>
</dbReference>
<dbReference type="CDD" id="cd01398">
    <property type="entry name" value="RPI_A"/>
    <property type="match status" value="1"/>
</dbReference>
<dbReference type="NCBIfam" id="NF001924">
    <property type="entry name" value="PRK00702.1"/>
    <property type="match status" value="1"/>
</dbReference>
<evidence type="ECO:0000256" key="3">
    <source>
        <dbReference type="HAMAP-Rule" id="MF_00170"/>
    </source>
</evidence>
<dbReference type="RefSeq" id="WP_216797051.1">
    <property type="nucleotide sequence ID" value="NZ_OU343031.1"/>
</dbReference>
<comment type="pathway">
    <text evidence="3">Carbohydrate degradation; pentose phosphate pathway; D-ribose 5-phosphate from D-ribulose 5-phosphate (non-oxidative stage): step 1/1.</text>
</comment>
<dbReference type="PANTHER" id="PTHR11934">
    <property type="entry name" value="RIBOSE-5-PHOSPHATE ISOMERASE"/>
    <property type="match status" value="1"/>
</dbReference>
<feature type="active site" description="Proton acceptor" evidence="3">
    <location>
        <position position="107"/>
    </location>
</feature>
<keyword evidence="2 3" id="KW-0413">Isomerase</keyword>
<protein>
    <recommendedName>
        <fullName evidence="3">Ribose-5-phosphate isomerase A</fullName>
        <ecNumber evidence="3">5.3.1.6</ecNumber>
    </recommendedName>
    <alternativeName>
        <fullName evidence="3">Phosphoriboisomerase A</fullName>
        <shortName evidence="3">PRI</shortName>
    </alternativeName>
</protein>
<dbReference type="EMBL" id="OU343031">
    <property type="protein sequence ID" value="CAG7602328.1"/>
    <property type="molecule type" value="Genomic_DNA"/>
</dbReference>
<gene>
    <name evidence="3 4" type="primary">rpiA</name>
    <name evidence="4" type="ORF">MYVALT_F_03280</name>
</gene>
<dbReference type="Pfam" id="PF06026">
    <property type="entry name" value="Rib_5-P_isom_A"/>
    <property type="match status" value="1"/>
</dbReference>
<evidence type="ECO:0000256" key="2">
    <source>
        <dbReference type="ARBA" id="ARBA00023235"/>
    </source>
</evidence>
<feature type="binding site" evidence="3">
    <location>
        <begin position="85"/>
        <end position="88"/>
    </location>
    <ligand>
        <name>substrate</name>
    </ligand>
</feature>
<feature type="binding site" evidence="3">
    <location>
        <begin position="32"/>
        <end position="35"/>
    </location>
    <ligand>
        <name>substrate</name>
    </ligand>
</feature>
<dbReference type="NCBIfam" id="TIGR00021">
    <property type="entry name" value="rpiA"/>
    <property type="match status" value="1"/>
</dbReference>
<dbReference type="EC" id="5.3.1.6" evidence="3"/>
<dbReference type="AlphaFoldDB" id="A0A916JTN0"/>
<comment type="similarity">
    <text evidence="3">Belongs to the ribose 5-phosphate isomerase family.</text>
</comment>
<name>A0A916JTN0_9BURK</name>
<comment type="function">
    <text evidence="3">Catalyzes the reversible conversion of ribose-5-phosphate to ribulose 5-phosphate.</text>
</comment>
<keyword evidence="5" id="KW-1185">Reference proteome</keyword>